<evidence type="ECO:0000313" key="1">
    <source>
        <dbReference type="EMBL" id="KAF5192523.1"/>
    </source>
</evidence>
<reference evidence="1 2" key="1">
    <citation type="submission" date="2020-06" db="EMBL/GenBank/DDBJ databases">
        <title>Transcriptomic and genomic resources for Thalictrum thalictroides and T. hernandezii: Facilitating candidate gene discovery in an emerging model plant lineage.</title>
        <authorList>
            <person name="Arias T."/>
            <person name="Riano-Pachon D.M."/>
            <person name="Di Stilio V.S."/>
        </authorList>
    </citation>
    <scope>NUCLEOTIDE SEQUENCE [LARGE SCALE GENOMIC DNA]</scope>
    <source>
        <strain evidence="2">cv. WT478/WT964</strain>
        <tissue evidence="1">Leaves</tissue>
    </source>
</reference>
<gene>
    <name evidence="1" type="ORF">FRX31_017890</name>
</gene>
<proteinExistence type="predicted"/>
<feature type="non-terminal residue" evidence="1">
    <location>
        <position position="1"/>
    </location>
</feature>
<dbReference type="Proteomes" id="UP000554482">
    <property type="component" value="Unassembled WGS sequence"/>
</dbReference>
<comment type="caution">
    <text evidence="1">The sequence shown here is derived from an EMBL/GenBank/DDBJ whole genome shotgun (WGS) entry which is preliminary data.</text>
</comment>
<accession>A0A7J6W654</accession>
<organism evidence="1 2">
    <name type="scientific">Thalictrum thalictroides</name>
    <name type="common">Rue-anemone</name>
    <name type="synonym">Anemone thalictroides</name>
    <dbReference type="NCBI Taxonomy" id="46969"/>
    <lineage>
        <taxon>Eukaryota</taxon>
        <taxon>Viridiplantae</taxon>
        <taxon>Streptophyta</taxon>
        <taxon>Embryophyta</taxon>
        <taxon>Tracheophyta</taxon>
        <taxon>Spermatophyta</taxon>
        <taxon>Magnoliopsida</taxon>
        <taxon>Ranunculales</taxon>
        <taxon>Ranunculaceae</taxon>
        <taxon>Thalictroideae</taxon>
        <taxon>Thalictrum</taxon>
    </lineage>
</organism>
<dbReference type="AlphaFoldDB" id="A0A7J6W654"/>
<sequence length="80" mass="8757">TAVINKWPEDSTKVADNGNGRTVRTVPLETGEKDHTIAICITWKLTAANVRHEFCKPSRVELDDADGGVGVGEIANFEYK</sequence>
<dbReference type="EMBL" id="JABWDY010021218">
    <property type="protein sequence ID" value="KAF5192523.1"/>
    <property type="molecule type" value="Genomic_DNA"/>
</dbReference>
<name>A0A7J6W654_THATH</name>
<keyword evidence="2" id="KW-1185">Reference proteome</keyword>
<protein>
    <submittedName>
        <fullName evidence="1">Uncharacterized protein</fullName>
    </submittedName>
</protein>
<evidence type="ECO:0000313" key="2">
    <source>
        <dbReference type="Proteomes" id="UP000554482"/>
    </source>
</evidence>